<reference evidence="4" key="3">
    <citation type="submission" date="2015-08" db="EMBL/GenBank/DDBJ databases">
        <title>Draft Genome Sequence of a Heterotrophic Facultative Anaerobic Bacterium Ardenticatena maritima Strain 110S.</title>
        <authorList>
            <person name="Kawaichi S."/>
            <person name="Yoshida T."/>
            <person name="Sako Y."/>
            <person name="Nakamura R."/>
        </authorList>
    </citation>
    <scope>NUCLEOTIDE SEQUENCE [LARGE SCALE GENOMIC DNA]</scope>
    <source>
        <strain evidence="4">110S</strain>
    </source>
</reference>
<dbReference type="PANTHER" id="PTHR30032">
    <property type="entry name" value="N-ACETYLMURAMOYL-L-ALANINE AMIDASE-RELATED"/>
    <property type="match status" value="1"/>
</dbReference>
<accession>A0A0M8K7M4</accession>
<dbReference type="PANTHER" id="PTHR30032:SF4">
    <property type="entry name" value="AMIDASE ENHANCER"/>
    <property type="match status" value="1"/>
</dbReference>
<dbReference type="PATRIC" id="fig|872965.6.peg.1282"/>
<keyword evidence="4" id="KW-1185">Reference proteome</keyword>
<organism evidence="2 4">
    <name type="scientific">Ardenticatena maritima</name>
    <dbReference type="NCBI Taxonomy" id="872965"/>
    <lineage>
        <taxon>Bacteria</taxon>
        <taxon>Bacillati</taxon>
        <taxon>Chloroflexota</taxon>
        <taxon>Ardenticatenia</taxon>
        <taxon>Ardenticatenales</taxon>
        <taxon>Ardenticatenaceae</taxon>
        <taxon>Ardenticatena</taxon>
    </lineage>
</organism>
<dbReference type="EMBL" id="LGKN01000004">
    <property type="protein sequence ID" value="KPL88407.1"/>
    <property type="molecule type" value="Genomic_DNA"/>
</dbReference>
<dbReference type="InterPro" id="IPR013486">
    <property type="entry name" value="SpoIID/LytB"/>
</dbReference>
<dbReference type="EMBL" id="BBZA01000052">
    <property type="protein sequence ID" value="GAP62392.1"/>
    <property type="molecule type" value="Genomic_DNA"/>
</dbReference>
<gene>
    <name evidence="2" type="primary">spoIID</name>
    <name evidence="2" type="ORF">ARMA_0815</name>
    <name evidence="3" type="ORF">SE16_06235</name>
</gene>
<dbReference type="AlphaFoldDB" id="A0A0M8K7M4"/>
<evidence type="ECO:0000313" key="3">
    <source>
        <dbReference type="EMBL" id="KPL88407.1"/>
    </source>
</evidence>
<dbReference type="GO" id="GO:0030435">
    <property type="term" value="P:sporulation resulting in formation of a cellular spore"/>
    <property type="evidence" value="ECO:0007669"/>
    <property type="project" value="InterPro"/>
</dbReference>
<dbReference type="GO" id="GO:0030288">
    <property type="term" value="C:outer membrane-bounded periplasmic space"/>
    <property type="evidence" value="ECO:0007669"/>
    <property type="project" value="TreeGrafter"/>
</dbReference>
<evidence type="ECO:0000313" key="5">
    <source>
        <dbReference type="Proteomes" id="UP000050502"/>
    </source>
</evidence>
<comment type="caution">
    <text evidence="2">The sequence shown here is derived from an EMBL/GenBank/DDBJ whole genome shotgun (WGS) entry which is preliminary data.</text>
</comment>
<dbReference type="Proteomes" id="UP000037784">
    <property type="component" value="Unassembled WGS sequence"/>
</dbReference>
<dbReference type="InterPro" id="IPR013693">
    <property type="entry name" value="SpoIID/LytB_N"/>
</dbReference>
<reference evidence="2 4" key="1">
    <citation type="journal article" date="2015" name="Genome Announc.">
        <title>Draft Genome Sequence of a Heterotrophic Facultative Anaerobic Thermophilic Bacterium, Ardenticatena maritima Strain 110ST.</title>
        <authorList>
            <person name="Kawaichi S."/>
            <person name="Yoshida T."/>
            <person name="Sako Y."/>
            <person name="Nakamura R."/>
        </authorList>
    </citation>
    <scope>NUCLEOTIDE SEQUENCE [LARGE SCALE GENOMIC DNA]</scope>
    <source>
        <strain evidence="2 4">110S</strain>
    </source>
</reference>
<dbReference type="InParanoid" id="A0A0M8K7M4"/>
<feature type="domain" description="Sporulation stage II protein D amidase enhancer LytB N-terminal" evidence="1">
    <location>
        <begin position="15"/>
        <end position="96"/>
    </location>
</feature>
<dbReference type="Pfam" id="PF08486">
    <property type="entry name" value="SpoIID"/>
    <property type="match status" value="1"/>
</dbReference>
<dbReference type="OrthoDB" id="9794671at2"/>
<reference evidence="3 5" key="2">
    <citation type="submission" date="2015-07" db="EMBL/GenBank/DDBJ databases">
        <title>Whole genome sequence of Ardenticatena maritima DSM 23922.</title>
        <authorList>
            <person name="Hemp J."/>
            <person name="Ward L.M."/>
            <person name="Pace L.A."/>
            <person name="Fischer W.W."/>
        </authorList>
    </citation>
    <scope>NUCLEOTIDE SEQUENCE [LARGE SCALE GENOMIC DNA]</scope>
    <source>
        <strain evidence="3 5">110S</strain>
    </source>
</reference>
<dbReference type="Proteomes" id="UP000050502">
    <property type="component" value="Unassembled WGS sequence"/>
</dbReference>
<sequence length="349" mass="37702">MNLKSSVRLLMPDGTVRAMPVETYLRGVVPHEIGAGAPLEAQKAQAVAARCYALTARRHPEADADLCTTTHCQVWTPATDPRSDAAIEATAGVVAVFQGRIIHALYFAACDGRTRSIEEVWPQYSVPYLRGVMCPAPQQPMRGHGVGMCQTGAMAMAAQGASYEAILRHFYTGIELVQGRYAAQSVRLVSRWLPVEEAGALRLALLDVMEQPTFALEGEETLAWRLLREERFTARRRALAAELSLPGVTVRLHAPDGRVFTTLSGTDAAYGVGGLEIATPRMGTYRLHVGGQQFPVQVGDGVTVLTLQHAQAPGQMRLVSSPLDEESAAEILATLEDRFAGLFTPLVVA</sequence>
<dbReference type="RefSeq" id="WP_054492324.1">
    <property type="nucleotide sequence ID" value="NZ_BBZA01000052.1"/>
</dbReference>
<protein>
    <submittedName>
        <fullName evidence="2">Stage II sporulation protein D</fullName>
    </submittedName>
</protein>
<dbReference type="NCBIfam" id="TIGR02669">
    <property type="entry name" value="SpoIID_LytB"/>
    <property type="match status" value="1"/>
</dbReference>
<evidence type="ECO:0000259" key="1">
    <source>
        <dbReference type="Pfam" id="PF08486"/>
    </source>
</evidence>
<proteinExistence type="predicted"/>
<dbReference type="InterPro" id="IPR051922">
    <property type="entry name" value="Bact_Sporulation_Assoc"/>
</dbReference>
<name>A0A0M8K7M4_9CHLR</name>
<evidence type="ECO:0000313" key="2">
    <source>
        <dbReference type="EMBL" id="GAP62392.1"/>
    </source>
</evidence>
<evidence type="ECO:0000313" key="4">
    <source>
        <dbReference type="Proteomes" id="UP000037784"/>
    </source>
</evidence>